<reference evidence="1" key="2">
    <citation type="submission" date="2025-09" db="UniProtKB">
        <authorList>
            <consortium name="Ensembl"/>
        </authorList>
    </citation>
    <scope>IDENTIFICATION</scope>
</reference>
<sequence length="58" mass="6222">MPVPEQSPVMEEGLLLTSRSRSAGRSTEPINTANNILASVKEQVAFTSLSLCSTQKLC</sequence>
<keyword evidence="2" id="KW-1185">Reference proteome</keyword>
<dbReference type="STRING" id="109280.ENSHCOP00000013747"/>
<protein>
    <submittedName>
        <fullName evidence="1">Uncharacterized protein</fullName>
    </submittedName>
</protein>
<accession>A0A3Q2YJY6</accession>
<evidence type="ECO:0000313" key="1">
    <source>
        <dbReference type="Ensembl" id="ENSHCOP00000013747.1"/>
    </source>
</evidence>
<dbReference type="AlphaFoldDB" id="A0A3Q2YJY6"/>
<reference evidence="1" key="1">
    <citation type="submission" date="2025-08" db="UniProtKB">
        <authorList>
            <consortium name="Ensembl"/>
        </authorList>
    </citation>
    <scope>IDENTIFICATION</scope>
</reference>
<dbReference type="Ensembl" id="ENSHCOT00000021160.1">
    <property type="protein sequence ID" value="ENSHCOP00000013747.1"/>
    <property type="gene ID" value="ENSHCOG00000016958.1"/>
</dbReference>
<dbReference type="GeneTree" id="ENSGT00940000178980"/>
<name>A0A3Q2YJY6_HIPCM</name>
<organism evidence="1 2">
    <name type="scientific">Hippocampus comes</name>
    <name type="common">Tiger tail seahorse</name>
    <dbReference type="NCBI Taxonomy" id="109280"/>
    <lineage>
        <taxon>Eukaryota</taxon>
        <taxon>Metazoa</taxon>
        <taxon>Chordata</taxon>
        <taxon>Craniata</taxon>
        <taxon>Vertebrata</taxon>
        <taxon>Euteleostomi</taxon>
        <taxon>Actinopterygii</taxon>
        <taxon>Neopterygii</taxon>
        <taxon>Teleostei</taxon>
        <taxon>Neoteleostei</taxon>
        <taxon>Acanthomorphata</taxon>
        <taxon>Syngnathiaria</taxon>
        <taxon>Syngnathiformes</taxon>
        <taxon>Syngnathoidei</taxon>
        <taxon>Syngnathidae</taxon>
        <taxon>Hippocampus</taxon>
    </lineage>
</organism>
<dbReference type="Proteomes" id="UP000264820">
    <property type="component" value="Unplaced"/>
</dbReference>
<proteinExistence type="predicted"/>
<evidence type="ECO:0000313" key="2">
    <source>
        <dbReference type="Proteomes" id="UP000264820"/>
    </source>
</evidence>